<keyword evidence="3 4" id="KW-0732">Signal</keyword>
<gene>
    <name evidence="6" type="ORF">Pma05_63180</name>
</gene>
<dbReference type="Gene3D" id="3.40.190.10">
    <property type="entry name" value="Periplasmic binding protein-like II"/>
    <property type="match status" value="2"/>
</dbReference>
<dbReference type="PANTHER" id="PTHR30024">
    <property type="entry name" value="ALIPHATIC SULFONATES-BINDING PROTEIN-RELATED"/>
    <property type="match status" value="1"/>
</dbReference>
<evidence type="ECO:0000256" key="1">
    <source>
        <dbReference type="ARBA" id="ARBA00004418"/>
    </source>
</evidence>
<reference evidence="6 7" key="1">
    <citation type="submission" date="2021-01" db="EMBL/GenBank/DDBJ databases">
        <title>Whole genome shotgun sequence of Plantactinospora mayteni NBRC 109088.</title>
        <authorList>
            <person name="Komaki H."/>
            <person name="Tamura T."/>
        </authorList>
    </citation>
    <scope>NUCLEOTIDE SEQUENCE [LARGE SCALE GENOMIC DNA]</scope>
    <source>
        <strain evidence="6 7">NBRC 109088</strain>
    </source>
</reference>
<protein>
    <recommendedName>
        <fullName evidence="5">SsuA/THI5-like domain-containing protein</fullName>
    </recommendedName>
</protein>
<dbReference type="PROSITE" id="PS51257">
    <property type="entry name" value="PROKAR_LIPOPROTEIN"/>
    <property type="match status" value="1"/>
</dbReference>
<sequence>MSRLASRIIRYGGAALLVLTTAACGGSGPTTPADADGPSRERPVAIKVGDIEGAPASFLAFGIQQGFFTEQGLDVALVRQQGGAAIVPGLVSGDLAIGGSNAVSMLLARSRGIPVRIIAPGTSVGADPARDFSAVVVAANSPIRTVSDLAGRTVAVNTLTNVSEVVLKASLEKAGADPNSITFLELGFPEMLPAVTQGRVAAALVIEPFVTIAVGQGVRVLFRPYVEAKPNLAVGTYAASEAYIRANPAVVRAFQRAAARTAAHITAHPEEYRAALPGIANVRPDLAPKVNIPVWGTGVDVESLEFFADRMARYGLVETKPDVAAAHLQPG</sequence>
<feature type="signal peptide" evidence="4">
    <location>
        <begin position="1"/>
        <end position="25"/>
    </location>
</feature>
<name>A0ABQ4EYK0_9ACTN</name>
<keyword evidence="7" id="KW-1185">Reference proteome</keyword>
<evidence type="ECO:0000256" key="3">
    <source>
        <dbReference type="ARBA" id="ARBA00022729"/>
    </source>
</evidence>
<evidence type="ECO:0000259" key="5">
    <source>
        <dbReference type="Pfam" id="PF09084"/>
    </source>
</evidence>
<comment type="similarity">
    <text evidence="2">Belongs to the bacterial solute-binding protein SsuA/TauA family.</text>
</comment>
<feature type="domain" description="SsuA/THI5-like" evidence="5">
    <location>
        <begin position="62"/>
        <end position="271"/>
    </location>
</feature>
<dbReference type="EMBL" id="BONX01000047">
    <property type="protein sequence ID" value="GIG99745.1"/>
    <property type="molecule type" value="Genomic_DNA"/>
</dbReference>
<dbReference type="RefSeq" id="WP_203861106.1">
    <property type="nucleotide sequence ID" value="NZ_BAAAZQ010000001.1"/>
</dbReference>
<comment type="caution">
    <text evidence="6">The sequence shown here is derived from an EMBL/GenBank/DDBJ whole genome shotgun (WGS) entry which is preliminary data.</text>
</comment>
<evidence type="ECO:0000256" key="2">
    <source>
        <dbReference type="ARBA" id="ARBA00010742"/>
    </source>
</evidence>
<evidence type="ECO:0000313" key="6">
    <source>
        <dbReference type="EMBL" id="GIG99745.1"/>
    </source>
</evidence>
<evidence type="ECO:0000256" key="4">
    <source>
        <dbReference type="SAM" id="SignalP"/>
    </source>
</evidence>
<proteinExistence type="inferred from homology"/>
<comment type="subcellular location">
    <subcellularLocation>
        <location evidence="1">Periplasm</location>
    </subcellularLocation>
</comment>
<dbReference type="PANTHER" id="PTHR30024:SF47">
    <property type="entry name" value="TAURINE-BINDING PERIPLASMIC PROTEIN"/>
    <property type="match status" value="1"/>
</dbReference>
<dbReference type="SUPFAM" id="SSF53850">
    <property type="entry name" value="Periplasmic binding protein-like II"/>
    <property type="match status" value="1"/>
</dbReference>
<dbReference type="Pfam" id="PF09084">
    <property type="entry name" value="NMT1"/>
    <property type="match status" value="1"/>
</dbReference>
<dbReference type="Proteomes" id="UP000621500">
    <property type="component" value="Unassembled WGS sequence"/>
</dbReference>
<accession>A0ABQ4EYK0</accession>
<feature type="chain" id="PRO_5047246464" description="SsuA/THI5-like domain-containing protein" evidence="4">
    <location>
        <begin position="26"/>
        <end position="331"/>
    </location>
</feature>
<organism evidence="6 7">
    <name type="scientific">Plantactinospora mayteni</name>
    <dbReference type="NCBI Taxonomy" id="566021"/>
    <lineage>
        <taxon>Bacteria</taxon>
        <taxon>Bacillati</taxon>
        <taxon>Actinomycetota</taxon>
        <taxon>Actinomycetes</taxon>
        <taxon>Micromonosporales</taxon>
        <taxon>Micromonosporaceae</taxon>
        <taxon>Plantactinospora</taxon>
    </lineage>
</organism>
<evidence type="ECO:0000313" key="7">
    <source>
        <dbReference type="Proteomes" id="UP000621500"/>
    </source>
</evidence>
<dbReference type="InterPro" id="IPR015168">
    <property type="entry name" value="SsuA/THI5"/>
</dbReference>